<dbReference type="EMBL" id="JBHSAB010000001">
    <property type="protein sequence ID" value="MFC3907798.1"/>
    <property type="molecule type" value="Genomic_DNA"/>
</dbReference>
<dbReference type="Gene3D" id="1.10.20.60">
    <property type="entry name" value="Glu-tRNAGln amidotransferase C subunit, N-terminal domain"/>
    <property type="match status" value="1"/>
</dbReference>
<proteinExistence type="predicted"/>
<dbReference type="Pfam" id="PF02686">
    <property type="entry name" value="GatC"/>
    <property type="match status" value="1"/>
</dbReference>
<evidence type="ECO:0000256" key="1">
    <source>
        <dbReference type="ARBA" id="ARBA00014426"/>
    </source>
</evidence>
<gene>
    <name evidence="2" type="primary">gatC</name>
    <name evidence="2" type="ORF">ACFORL_01715</name>
</gene>
<dbReference type="RefSeq" id="WP_382340486.1">
    <property type="nucleotide sequence ID" value="NZ_JBHSAB010000001.1"/>
</dbReference>
<dbReference type="Proteomes" id="UP001595758">
    <property type="component" value="Unassembled WGS sequence"/>
</dbReference>
<organism evidence="2 3">
    <name type="scientific">Legionella dresdenensis</name>
    <dbReference type="NCBI Taxonomy" id="450200"/>
    <lineage>
        <taxon>Bacteria</taxon>
        <taxon>Pseudomonadati</taxon>
        <taxon>Pseudomonadota</taxon>
        <taxon>Gammaproteobacteria</taxon>
        <taxon>Legionellales</taxon>
        <taxon>Legionellaceae</taxon>
        <taxon>Legionella</taxon>
    </lineage>
</organism>
<dbReference type="InterPro" id="IPR036113">
    <property type="entry name" value="Asp/Glu-ADT_sf_sub_c"/>
</dbReference>
<keyword evidence="3" id="KW-1185">Reference proteome</keyword>
<protein>
    <recommendedName>
        <fullName evidence="1">Glutamyl-tRNA(Gln) amidotransferase subunit C</fullName>
    </recommendedName>
</protein>
<dbReference type="PANTHER" id="PTHR15004">
    <property type="entry name" value="GLUTAMYL-TRNA(GLN) AMIDOTRANSFERASE SUBUNIT C, MITOCHONDRIAL"/>
    <property type="match status" value="1"/>
</dbReference>
<evidence type="ECO:0000313" key="2">
    <source>
        <dbReference type="EMBL" id="MFC3907798.1"/>
    </source>
</evidence>
<accession>A0ABV8CBY1</accession>
<sequence length="98" mass="11156">MTLSVDELLTIENLACLESAPEQRSLLADEINSILDFVQQLQTIGTENTAPLFHPMELRQRLRADEPDERNCAAELAELTRYFDEGFYLAPKVIDSEK</sequence>
<dbReference type="SUPFAM" id="SSF141000">
    <property type="entry name" value="Glu-tRNAGln amidotransferase C subunit"/>
    <property type="match status" value="1"/>
</dbReference>
<name>A0ABV8CBY1_9GAMM</name>
<dbReference type="NCBIfam" id="TIGR00135">
    <property type="entry name" value="gatC"/>
    <property type="match status" value="1"/>
</dbReference>
<dbReference type="InterPro" id="IPR003837">
    <property type="entry name" value="GatC"/>
</dbReference>
<dbReference type="PANTHER" id="PTHR15004:SF0">
    <property type="entry name" value="GLUTAMYL-TRNA(GLN) AMIDOTRANSFERASE SUBUNIT C, MITOCHONDRIAL"/>
    <property type="match status" value="1"/>
</dbReference>
<reference evidence="3" key="1">
    <citation type="journal article" date="2019" name="Int. J. Syst. Evol. Microbiol.">
        <title>The Global Catalogue of Microorganisms (GCM) 10K type strain sequencing project: providing services to taxonomists for standard genome sequencing and annotation.</title>
        <authorList>
            <consortium name="The Broad Institute Genomics Platform"/>
            <consortium name="The Broad Institute Genome Sequencing Center for Infectious Disease"/>
            <person name="Wu L."/>
            <person name="Ma J."/>
        </authorList>
    </citation>
    <scope>NUCLEOTIDE SEQUENCE [LARGE SCALE GENOMIC DNA]</scope>
    <source>
        <strain evidence="3">CCUG 59858</strain>
    </source>
</reference>
<evidence type="ECO:0000313" key="3">
    <source>
        <dbReference type="Proteomes" id="UP001595758"/>
    </source>
</evidence>
<comment type="caution">
    <text evidence="2">The sequence shown here is derived from an EMBL/GenBank/DDBJ whole genome shotgun (WGS) entry which is preliminary data.</text>
</comment>